<organism evidence="5 6">
    <name type="scientific">Thermobaculum terrenum (strain ATCC BAA-798 / CCMEE 7001 / YNP1)</name>
    <dbReference type="NCBI Taxonomy" id="525904"/>
    <lineage>
        <taxon>Bacteria</taxon>
        <taxon>Bacillati</taxon>
        <taxon>Chloroflexota</taxon>
        <taxon>Chloroflexia</taxon>
        <taxon>Candidatus Thermobaculales</taxon>
        <taxon>Candidatus Thermobaculaceae</taxon>
        <taxon>Thermobaculum</taxon>
    </lineage>
</organism>
<gene>
    <name evidence="5" type="ordered locus">Tter_2331</name>
</gene>
<dbReference type="SMART" id="SM00894">
    <property type="entry name" value="Excalibur"/>
    <property type="match status" value="1"/>
</dbReference>
<feature type="signal peptide" evidence="3">
    <location>
        <begin position="1"/>
        <end position="24"/>
    </location>
</feature>
<dbReference type="Pfam" id="PF05901">
    <property type="entry name" value="Excalibur"/>
    <property type="match status" value="1"/>
</dbReference>
<feature type="domain" description="Excalibur calcium-binding" evidence="4">
    <location>
        <begin position="26"/>
        <end position="67"/>
    </location>
</feature>
<keyword evidence="2" id="KW-1133">Transmembrane helix</keyword>
<feature type="chain" id="PRO_5003021289" evidence="3">
    <location>
        <begin position="25"/>
        <end position="128"/>
    </location>
</feature>
<dbReference type="KEGG" id="ttr:Tter_2331"/>
<feature type="transmembrane region" description="Helical" evidence="2">
    <location>
        <begin position="106"/>
        <end position="126"/>
    </location>
</feature>
<accession>D1CHK9</accession>
<evidence type="ECO:0000313" key="5">
    <source>
        <dbReference type="EMBL" id="ACZ43230.1"/>
    </source>
</evidence>
<evidence type="ECO:0000313" key="6">
    <source>
        <dbReference type="Proteomes" id="UP000000323"/>
    </source>
</evidence>
<dbReference type="RefSeq" id="WP_012876261.1">
    <property type="nucleotide sequence ID" value="NC_013526.1"/>
</dbReference>
<evidence type="ECO:0000256" key="3">
    <source>
        <dbReference type="SAM" id="SignalP"/>
    </source>
</evidence>
<keyword evidence="6" id="KW-1185">Reference proteome</keyword>
<feature type="region of interest" description="Disordered" evidence="1">
    <location>
        <begin position="68"/>
        <end position="97"/>
    </location>
</feature>
<evidence type="ECO:0000256" key="1">
    <source>
        <dbReference type="SAM" id="MobiDB-lite"/>
    </source>
</evidence>
<protein>
    <submittedName>
        <fullName evidence="5">Excalibur domain protein</fullName>
    </submittedName>
</protein>
<dbReference type="OrthoDB" id="7951357at2"/>
<name>D1CHK9_THET1</name>
<keyword evidence="3" id="KW-0732">Signal</keyword>
<dbReference type="HOGENOM" id="CLU_1833761_0_0_0"/>
<keyword evidence="2" id="KW-0472">Membrane</keyword>
<reference evidence="6" key="1">
    <citation type="journal article" date="2010" name="Stand. Genomic Sci.">
        <title>Complete genome sequence of 'Thermobaculum terrenum' type strain (YNP1).</title>
        <authorList>
            <person name="Kiss H."/>
            <person name="Cleland D."/>
            <person name="Lapidus A."/>
            <person name="Lucas S."/>
            <person name="Glavina Del Rio T."/>
            <person name="Nolan M."/>
            <person name="Tice H."/>
            <person name="Han C."/>
            <person name="Goodwin L."/>
            <person name="Pitluck S."/>
            <person name="Liolios K."/>
            <person name="Ivanova N."/>
            <person name="Mavromatis K."/>
            <person name="Ovchinnikova G."/>
            <person name="Pati A."/>
            <person name="Chen A."/>
            <person name="Palaniappan K."/>
            <person name="Land M."/>
            <person name="Hauser L."/>
            <person name="Chang Y."/>
            <person name="Jeffries C."/>
            <person name="Lu M."/>
            <person name="Brettin T."/>
            <person name="Detter J."/>
            <person name="Goker M."/>
            <person name="Tindall B."/>
            <person name="Beck B."/>
            <person name="McDermott T."/>
            <person name="Woyke T."/>
            <person name="Bristow J."/>
            <person name="Eisen J."/>
            <person name="Markowitz V."/>
            <person name="Hugenholtz P."/>
            <person name="Kyrpides N."/>
            <person name="Klenk H."/>
            <person name="Cheng J."/>
        </authorList>
    </citation>
    <scope>NUCLEOTIDE SEQUENCE [LARGE SCALE GENOMIC DNA]</scope>
    <source>
        <strain evidence="6">ATCC BAA-798 / YNP1</strain>
    </source>
</reference>
<evidence type="ECO:0000256" key="2">
    <source>
        <dbReference type="SAM" id="Phobius"/>
    </source>
</evidence>
<dbReference type="EMBL" id="CP001826">
    <property type="protein sequence ID" value="ACZ43230.1"/>
    <property type="molecule type" value="Genomic_DNA"/>
</dbReference>
<keyword evidence="2" id="KW-0812">Transmembrane</keyword>
<dbReference type="STRING" id="525904.Tter_2331"/>
<evidence type="ECO:0000259" key="4">
    <source>
        <dbReference type="SMART" id="SM00894"/>
    </source>
</evidence>
<dbReference type="Proteomes" id="UP000000323">
    <property type="component" value="Chromosome 2"/>
</dbReference>
<dbReference type="AlphaFoldDB" id="D1CHK9"/>
<dbReference type="InterPro" id="IPR008613">
    <property type="entry name" value="Excalibur_Ca-bd_domain"/>
</dbReference>
<proteinExistence type="predicted"/>
<sequence>MLRRFLSLIAVLALLLLPLSLAGAQEDHNCSDFRSQQEAQQYFDSHGYSATNDPERLDADNDGIACEQLGSGTYEDHMPVTAPAVPSGMGNTGGGGMVSGEAQPPIAPIAGLLLAASLLALGVRVARR</sequence>